<dbReference type="EMBL" id="CP083680">
    <property type="protein sequence ID" value="UYU65245.1"/>
    <property type="molecule type" value="Genomic_DNA"/>
</dbReference>
<evidence type="ECO:0000313" key="11">
    <source>
        <dbReference type="Proteomes" id="UP000782901"/>
    </source>
</evidence>
<dbReference type="EMBL" id="AP022660">
    <property type="protein sequence ID" value="BCA52394.1"/>
    <property type="molecule type" value="Genomic_DNA"/>
</dbReference>
<reference evidence="7 12" key="4">
    <citation type="submission" date="2021-06" db="EMBL/GenBank/DDBJ databases">
        <title>Interrogation of the integrated mobile genetic elements in gut-associated Bacteroides with a consensus prediction approach.</title>
        <authorList>
            <person name="Campbell D.E."/>
            <person name="Leigh J.R."/>
            <person name="Kim T."/>
            <person name="England W."/>
            <person name="Whitaker R.J."/>
            <person name="Degnan P.H."/>
        </authorList>
    </citation>
    <scope>NUCLEOTIDE SEQUENCE</scope>
    <source>
        <strain evidence="8">VPI-BTDOT2</strain>
        <strain evidence="7 12">WAL8669</strain>
    </source>
</reference>
<feature type="signal peptide" evidence="2">
    <location>
        <begin position="1"/>
        <end position="28"/>
    </location>
</feature>
<evidence type="ECO:0000313" key="8">
    <source>
        <dbReference type="EMBL" id="UYU73754.1"/>
    </source>
</evidence>
<evidence type="ECO:0000313" key="7">
    <source>
        <dbReference type="EMBL" id="UYU65245.1"/>
    </source>
</evidence>
<evidence type="ECO:0000313" key="9">
    <source>
        <dbReference type="Proteomes" id="UP000460317"/>
    </source>
</evidence>
<organism evidence="6 11">
    <name type="scientific">Bacteroides thetaiotaomicron</name>
    <dbReference type="NCBI Taxonomy" id="818"/>
    <lineage>
        <taxon>Bacteria</taxon>
        <taxon>Pseudomonadati</taxon>
        <taxon>Bacteroidota</taxon>
        <taxon>Bacteroidia</taxon>
        <taxon>Bacteroidales</taxon>
        <taxon>Bacteroidaceae</taxon>
        <taxon>Bacteroides</taxon>
    </lineage>
</organism>
<feature type="chain" id="PRO_5014531107" evidence="2">
    <location>
        <begin position="29"/>
        <end position="454"/>
    </location>
</feature>
<dbReference type="Proteomes" id="UP000460317">
    <property type="component" value="Unassembled WGS sequence"/>
</dbReference>
<accession>A0A139KKK2</accession>
<dbReference type="InterPro" id="IPR013783">
    <property type="entry name" value="Ig-like_fold"/>
</dbReference>
<dbReference type="Proteomes" id="UP001156216">
    <property type="component" value="Chromosome"/>
</dbReference>
<dbReference type="EMBL" id="WCSB01000004">
    <property type="protein sequence ID" value="KAB4453901.1"/>
    <property type="molecule type" value="Genomic_DNA"/>
</dbReference>
<dbReference type="EMBL" id="CP083681">
    <property type="protein sequence ID" value="UYU73754.1"/>
    <property type="molecule type" value="Genomic_DNA"/>
</dbReference>
<dbReference type="Pfam" id="PF01833">
    <property type="entry name" value="TIG"/>
    <property type="match status" value="1"/>
</dbReference>
<dbReference type="EMBL" id="JAGZEE010000001">
    <property type="protein sequence ID" value="MBS5409122.1"/>
    <property type="molecule type" value="Genomic_DNA"/>
</dbReference>
<evidence type="ECO:0000313" key="4">
    <source>
        <dbReference type="EMBL" id="BCA52394.1"/>
    </source>
</evidence>
<dbReference type="SUPFAM" id="SSF81296">
    <property type="entry name" value="E set domains"/>
    <property type="match status" value="1"/>
</dbReference>
<dbReference type="InterPro" id="IPR001258">
    <property type="entry name" value="NHL_repeat"/>
</dbReference>
<evidence type="ECO:0000259" key="3">
    <source>
        <dbReference type="Pfam" id="PF01833"/>
    </source>
</evidence>
<dbReference type="Gene3D" id="2.60.40.10">
    <property type="entry name" value="Immunoglobulins"/>
    <property type="match status" value="1"/>
</dbReference>
<evidence type="ECO:0000313" key="10">
    <source>
        <dbReference type="Proteomes" id="UP000500882"/>
    </source>
</evidence>
<evidence type="ECO:0000256" key="2">
    <source>
        <dbReference type="SAM" id="SignalP"/>
    </source>
</evidence>
<name>A0A139KKK2_BACT4</name>
<dbReference type="PANTHER" id="PTHR13833">
    <property type="match status" value="1"/>
</dbReference>
<dbReference type="Proteomes" id="UP000500882">
    <property type="component" value="Chromosome"/>
</dbReference>
<dbReference type="Proteomes" id="UP000782901">
    <property type="component" value="Unassembled WGS sequence"/>
</dbReference>
<protein>
    <submittedName>
        <fullName evidence="6">IPT/TIG domain-containing protein</fullName>
    </submittedName>
    <submittedName>
        <fullName evidence="5">Phospholipase</fullName>
    </submittedName>
</protein>
<evidence type="ECO:0000256" key="1">
    <source>
        <dbReference type="ARBA" id="ARBA00022737"/>
    </source>
</evidence>
<dbReference type="CDD" id="cd00603">
    <property type="entry name" value="IPT_PCSR"/>
    <property type="match status" value="1"/>
</dbReference>
<dbReference type="Pfam" id="PF01436">
    <property type="entry name" value="NHL"/>
    <property type="match status" value="1"/>
</dbReference>
<evidence type="ECO:0000313" key="5">
    <source>
        <dbReference type="EMBL" id="KAB4453901.1"/>
    </source>
</evidence>
<keyword evidence="2" id="KW-0732">Signal</keyword>
<dbReference type="InterPro" id="IPR002909">
    <property type="entry name" value="IPT_dom"/>
</dbReference>
<gene>
    <name evidence="4" type="ORF">BatF92_43360</name>
    <name evidence="5" type="ORF">GAN93_06320</name>
    <name evidence="6" type="ORF">KHY35_00165</name>
    <name evidence="8" type="ORF">KQP59_11820</name>
    <name evidence="7" type="ORF">KQP68_16895</name>
</gene>
<dbReference type="SUPFAM" id="SSF101898">
    <property type="entry name" value="NHL repeat"/>
    <property type="match status" value="1"/>
</dbReference>
<keyword evidence="1" id="KW-0677">Repeat</keyword>
<evidence type="ECO:0000313" key="6">
    <source>
        <dbReference type="EMBL" id="MBS5409122.1"/>
    </source>
</evidence>
<dbReference type="Proteomes" id="UP001156218">
    <property type="component" value="Chromosome"/>
</dbReference>
<dbReference type="PANTHER" id="PTHR13833:SF71">
    <property type="entry name" value="NHL DOMAIN-CONTAINING PROTEIN"/>
    <property type="match status" value="1"/>
</dbReference>
<evidence type="ECO:0000313" key="12">
    <source>
        <dbReference type="Proteomes" id="UP001156218"/>
    </source>
</evidence>
<dbReference type="Gene3D" id="2.120.10.30">
    <property type="entry name" value="TolB, C-terminal domain"/>
    <property type="match status" value="1"/>
</dbReference>
<reference evidence="6" key="3">
    <citation type="submission" date="2021-02" db="EMBL/GenBank/DDBJ databases">
        <title>Infant gut strain persistence is associated with maternal origin, phylogeny, and functional potential including surface adhesion and iron acquisition.</title>
        <authorList>
            <person name="Lou Y.C."/>
        </authorList>
    </citation>
    <scope>NUCLEOTIDE SEQUENCE</scope>
    <source>
        <strain evidence="6">L3_082_243G1_dasL3_082_243G1_maxbin2.maxbin.015s ta_sub</strain>
    </source>
</reference>
<dbReference type="InterPro" id="IPR014756">
    <property type="entry name" value="Ig_E-set"/>
</dbReference>
<dbReference type="InterPro" id="IPR011042">
    <property type="entry name" value="6-blade_b-propeller_TolB-like"/>
</dbReference>
<reference evidence="5 9" key="1">
    <citation type="journal article" date="2019" name="Nat. Med.">
        <title>A library of human gut bacterial isolates paired with longitudinal multiomics data enables mechanistic microbiome research.</title>
        <authorList>
            <person name="Poyet M."/>
            <person name="Groussin M."/>
            <person name="Gibbons S.M."/>
            <person name="Avila-Pacheco J."/>
            <person name="Jiang X."/>
            <person name="Kearney S.M."/>
            <person name="Perrotta A.R."/>
            <person name="Berdy B."/>
            <person name="Zhao S."/>
            <person name="Lieberman T.D."/>
            <person name="Swanson P.K."/>
            <person name="Smith M."/>
            <person name="Roesemann S."/>
            <person name="Alexander J.E."/>
            <person name="Rich S.A."/>
            <person name="Livny J."/>
            <person name="Vlamakis H."/>
            <person name="Clish C."/>
            <person name="Bullock K."/>
            <person name="Deik A."/>
            <person name="Scott J."/>
            <person name="Pierce K.A."/>
            <person name="Xavier R.J."/>
            <person name="Alm E.J."/>
        </authorList>
    </citation>
    <scope>NUCLEOTIDE SEQUENCE [LARGE SCALE GENOMIC DNA]</scope>
    <source>
        <strain evidence="5 9">BIOML-A165</strain>
    </source>
</reference>
<sequence>MKNLKIKSRKARLIFPLCVVLLSLLTICCNDELKVDKETFFPPKADEESRFDIFYPDSGGFGTKLILKGYNFGTDTNYIKVTVNDKKAKVIRANDNIIYAIVPSRADTGYVRLYLKKGEEFEEFTSETEFRYLFKSNVSTLFGVPGKAAEDNRLDGPYAEALLRRPWQIVTDNDGTIYFVDEGRGQSKNGALRKASNGNVETLVYDNNGVFQSPNGVVFSLNEDTLFIPNRWTGSDVKTDVNIVFSTRDANFVNTKALVTIPKAGTNSVAVHPKTGEVFFDHNSEGAVYRHTGNGNYEKMLVVREGYNDMEMRLLFNKTGDILYIIARKKHCIYRVTYNAATHTFGIPELFAGDYGESGYASGKGTGARFNQPSTPCLDPEGNLLIPDKMNHCIRKITPEGEVTLYAGQPQKSGHTDGLPDKAKFYEPEAVTFSGNALIVADRGNHCVRNVVIE</sequence>
<dbReference type="RefSeq" id="WP_022470585.1">
    <property type="nucleotide sequence ID" value="NZ_AP022660.1"/>
</dbReference>
<dbReference type="AlphaFoldDB" id="A0A139KKK2"/>
<feature type="domain" description="IPT/TIG" evidence="3">
    <location>
        <begin position="56"/>
        <end position="115"/>
    </location>
</feature>
<proteinExistence type="predicted"/>
<reference evidence="4 10" key="2">
    <citation type="submission" date="2020-02" db="EMBL/GenBank/DDBJ databases">
        <title>Whole-genome sequencing and comparative analysis of the genomes of Bacteroides thetaiotaomicron and Escherichia coli isolated from a healthy resident in Vietnam.</title>
        <authorList>
            <person name="Mohsin M."/>
            <person name="Tanaka K."/>
            <person name="Kawahara R."/>
            <person name="Kondo S."/>
            <person name="Noguchi H."/>
            <person name="Motooka D."/>
            <person name="Nakamura S."/>
            <person name="Khong D.T."/>
            <person name="Nguyen T.N."/>
            <person name="Tran H.T."/>
            <person name="Yamamoto Y."/>
        </authorList>
    </citation>
    <scope>NUCLEOTIDE SEQUENCE [LARGE SCALE GENOMIC DNA]</scope>
    <source>
        <strain evidence="4 10">F9-2</strain>
    </source>
</reference>